<evidence type="ECO:0000256" key="3">
    <source>
        <dbReference type="ARBA" id="ARBA00022801"/>
    </source>
</evidence>
<reference evidence="7" key="1">
    <citation type="journal article" date="2019" name="Int. J. Syst. Evol. Microbiol.">
        <title>The Global Catalogue of Microorganisms (GCM) 10K type strain sequencing project: providing services to taxonomists for standard genome sequencing and annotation.</title>
        <authorList>
            <consortium name="The Broad Institute Genomics Platform"/>
            <consortium name="The Broad Institute Genome Sequencing Center for Infectious Disease"/>
            <person name="Wu L."/>
            <person name="Ma J."/>
        </authorList>
    </citation>
    <scope>NUCLEOTIDE SEQUENCE [LARGE SCALE GENOMIC DNA]</scope>
    <source>
        <strain evidence="7">CCUG 36956</strain>
    </source>
</reference>
<keyword evidence="2" id="KW-0479">Metal-binding</keyword>
<evidence type="ECO:0000256" key="2">
    <source>
        <dbReference type="ARBA" id="ARBA00022723"/>
    </source>
</evidence>
<dbReference type="Proteomes" id="UP001596223">
    <property type="component" value="Unassembled WGS sequence"/>
</dbReference>
<evidence type="ECO:0000256" key="4">
    <source>
        <dbReference type="ARBA" id="ARBA00022842"/>
    </source>
</evidence>
<dbReference type="Pfam" id="PF13470">
    <property type="entry name" value="PIN_3"/>
    <property type="match status" value="1"/>
</dbReference>
<gene>
    <name evidence="6" type="ORF">ACFP3H_02755</name>
</gene>
<name>A0ABW1JMS1_9NOCA</name>
<organism evidence="6 7">
    <name type="scientific">Nocardia lasii</name>
    <dbReference type="NCBI Taxonomy" id="1616107"/>
    <lineage>
        <taxon>Bacteria</taxon>
        <taxon>Bacillati</taxon>
        <taxon>Actinomycetota</taxon>
        <taxon>Actinomycetes</taxon>
        <taxon>Mycobacteriales</taxon>
        <taxon>Nocardiaceae</taxon>
        <taxon>Nocardia</taxon>
    </lineage>
</organism>
<keyword evidence="7" id="KW-1185">Reference proteome</keyword>
<keyword evidence="3" id="KW-0378">Hydrolase</keyword>
<proteinExistence type="predicted"/>
<evidence type="ECO:0000256" key="1">
    <source>
        <dbReference type="ARBA" id="ARBA00022722"/>
    </source>
</evidence>
<dbReference type="InterPro" id="IPR002716">
    <property type="entry name" value="PIN_dom"/>
</dbReference>
<protein>
    <submittedName>
        <fullName evidence="6">PIN domain-containing protein</fullName>
    </submittedName>
</protein>
<evidence type="ECO:0000259" key="5">
    <source>
        <dbReference type="Pfam" id="PF13470"/>
    </source>
</evidence>
<accession>A0ABW1JMS1</accession>
<evidence type="ECO:0000313" key="7">
    <source>
        <dbReference type="Proteomes" id="UP001596223"/>
    </source>
</evidence>
<dbReference type="RefSeq" id="WP_378599639.1">
    <property type="nucleotide sequence ID" value="NZ_JBHSQN010000001.1"/>
</dbReference>
<evidence type="ECO:0000313" key="6">
    <source>
        <dbReference type="EMBL" id="MFC6009958.1"/>
    </source>
</evidence>
<feature type="domain" description="PIN" evidence="5">
    <location>
        <begin position="29"/>
        <end position="110"/>
    </location>
</feature>
<dbReference type="EMBL" id="JBHSQN010000001">
    <property type="protein sequence ID" value="MFC6009958.1"/>
    <property type="molecule type" value="Genomic_DNA"/>
</dbReference>
<keyword evidence="4" id="KW-0460">Magnesium</keyword>
<comment type="caution">
    <text evidence="6">The sequence shown here is derived from an EMBL/GenBank/DDBJ whole genome shotgun (WGS) entry which is preliminary data.</text>
</comment>
<sequence length="204" mass="23555">MLPDANVLYSRTLRDWICLMANRSGPPLFHLRWTEDVLAELVYHLRKNRPLFSDHQIGGVRDRIISVAEHGRIRGYEIDPDLAYTDEYDAHLHAAAEHARVEYVITDDRKYHDFAVANDDHLCYEVYTPDDFLMLVHRDSIATVREALLAQIEYHHRLGKPFNLASRLDAAVAPNFAAAIRDMMQTPAVTQALGRSTHEHMKRR</sequence>
<keyword evidence="1" id="KW-0540">Nuclease</keyword>